<organism evidence="4 5">
    <name type="scientific">Nelumbo nucifera</name>
    <name type="common">Sacred lotus</name>
    <dbReference type="NCBI Taxonomy" id="4432"/>
    <lineage>
        <taxon>Eukaryota</taxon>
        <taxon>Viridiplantae</taxon>
        <taxon>Streptophyta</taxon>
        <taxon>Embryophyta</taxon>
        <taxon>Tracheophyta</taxon>
        <taxon>Spermatophyta</taxon>
        <taxon>Magnoliopsida</taxon>
        <taxon>Proteales</taxon>
        <taxon>Nelumbonaceae</taxon>
        <taxon>Nelumbo</taxon>
    </lineage>
</organism>
<sequence>MLPTSPSFLTSFFTLIPFWFSLSTQISLLLVLLPTSTLLYPFTNKTSSPMKDLSFFLLKNSLGAKMKKGFRSFCNGVGSTSTLNQRKTDFSSFITPSPITSPYLDYTDKNPPPTLEEMILQLELEEEAAAARRKAKVDDYDVCRRRMSCVDSSDILCSARNALNQYPRFSLDGRDSMYRSSFRNFSPGPGGGASCSRSGCKDGRKSVCCPGGGGLGVGGRLYSNGFELDLERTLGLPPTLAGESVVWCKPGVVAKLMGLEAMPVPLFTNRKHSKERMSSSAIRRENLRRAERRELEKRRQLGTSGLKGSRGTGRESLTVTGSSSTTAAGYCFMRPIAVEATRSRTDWQA</sequence>
<accession>A0A822YDH5</accession>
<keyword evidence="2" id="KW-0472">Membrane</keyword>
<dbReference type="PANTHER" id="PTHR37897">
    <property type="entry name" value="DNAK FAMILY PROTEIN"/>
    <property type="match status" value="1"/>
</dbReference>
<name>A0A822YDH5_NELNU</name>
<keyword evidence="2" id="KW-0812">Transmembrane</keyword>
<protein>
    <recommendedName>
        <fullName evidence="3">DUF3741 domain-containing protein</fullName>
    </recommendedName>
</protein>
<dbReference type="AlphaFoldDB" id="A0A822YDH5"/>
<feature type="domain" description="DUF3741" evidence="3">
    <location>
        <begin position="247"/>
        <end position="263"/>
    </location>
</feature>
<dbReference type="Pfam" id="PF14383">
    <property type="entry name" value="VARLMGL"/>
    <property type="match status" value="1"/>
</dbReference>
<dbReference type="InterPro" id="IPR032795">
    <property type="entry name" value="DUF3741-assoc"/>
</dbReference>
<reference evidence="4 5" key="1">
    <citation type="journal article" date="2020" name="Mol. Biol. Evol.">
        <title>Distinct Expression and Methylation Patterns for Genes with Different Fates following a Single Whole-Genome Duplication in Flowering Plants.</title>
        <authorList>
            <person name="Shi T."/>
            <person name="Rahmani R.S."/>
            <person name="Gugger P.F."/>
            <person name="Wang M."/>
            <person name="Li H."/>
            <person name="Zhang Y."/>
            <person name="Li Z."/>
            <person name="Wang Q."/>
            <person name="Van de Peer Y."/>
            <person name="Marchal K."/>
            <person name="Chen J."/>
        </authorList>
    </citation>
    <scope>NUCLEOTIDE SEQUENCE [LARGE SCALE GENOMIC DNA]</scope>
    <source>
        <tissue evidence="4">Leaf</tissue>
    </source>
</reference>
<evidence type="ECO:0000256" key="2">
    <source>
        <dbReference type="SAM" id="Phobius"/>
    </source>
</evidence>
<evidence type="ECO:0000313" key="5">
    <source>
        <dbReference type="Proteomes" id="UP000607653"/>
    </source>
</evidence>
<feature type="transmembrane region" description="Helical" evidence="2">
    <location>
        <begin position="12"/>
        <end position="40"/>
    </location>
</feature>
<dbReference type="PANTHER" id="PTHR37897:SF1">
    <property type="entry name" value="DUF3741 DOMAIN-CONTAINING PROTEIN"/>
    <property type="match status" value="1"/>
</dbReference>
<evidence type="ECO:0000313" key="4">
    <source>
        <dbReference type="EMBL" id="DAD30193.1"/>
    </source>
</evidence>
<comment type="caution">
    <text evidence="4">The sequence shown here is derived from an EMBL/GenBank/DDBJ whole genome shotgun (WGS) entry which is preliminary data.</text>
</comment>
<evidence type="ECO:0000259" key="3">
    <source>
        <dbReference type="Pfam" id="PF14383"/>
    </source>
</evidence>
<dbReference type="Proteomes" id="UP000607653">
    <property type="component" value="Unassembled WGS sequence"/>
</dbReference>
<gene>
    <name evidence="4" type="ORF">HUJ06_031661</name>
</gene>
<feature type="region of interest" description="Disordered" evidence="1">
    <location>
        <begin position="271"/>
        <end position="322"/>
    </location>
</feature>
<keyword evidence="2" id="KW-1133">Transmembrane helix</keyword>
<dbReference type="EMBL" id="DUZY01000002">
    <property type="protein sequence ID" value="DAD30193.1"/>
    <property type="molecule type" value="Genomic_DNA"/>
</dbReference>
<keyword evidence="5" id="KW-1185">Reference proteome</keyword>
<proteinExistence type="predicted"/>
<feature type="compositionally biased region" description="Basic and acidic residues" evidence="1">
    <location>
        <begin position="282"/>
        <end position="299"/>
    </location>
</feature>
<evidence type="ECO:0000256" key="1">
    <source>
        <dbReference type="SAM" id="MobiDB-lite"/>
    </source>
</evidence>